<dbReference type="RefSeq" id="XP_033397759.1">
    <property type="nucleotide sequence ID" value="XM_033543157.1"/>
</dbReference>
<comment type="subcellular location">
    <subcellularLocation>
        <location evidence="1">Membrane</location>
        <topology evidence="1">Multi-pass membrane protein</topology>
    </subcellularLocation>
</comment>
<dbReference type="PANTHER" id="PTHR28165:SF2">
    <property type="entry name" value="MARVEL DOMAIN-CONTAINING PROTEIN"/>
    <property type="match status" value="1"/>
</dbReference>
<dbReference type="Proteomes" id="UP000799438">
    <property type="component" value="Unassembled WGS sequence"/>
</dbReference>
<keyword evidence="2 5" id="KW-0812">Transmembrane</keyword>
<proteinExistence type="predicted"/>
<evidence type="ECO:0000256" key="3">
    <source>
        <dbReference type="ARBA" id="ARBA00022989"/>
    </source>
</evidence>
<keyword evidence="4 5" id="KW-0472">Membrane</keyword>
<evidence type="ECO:0000256" key="4">
    <source>
        <dbReference type="ARBA" id="ARBA00023136"/>
    </source>
</evidence>
<dbReference type="GO" id="GO:0032126">
    <property type="term" value="C:eisosome"/>
    <property type="evidence" value="ECO:0007669"/>
    <property type="project" value="TreeGrafter"/>
</dbReference>
<dbReference type="GO" id="GO:0072659">
    <property type="term" value="P:protein localization to plasma membrane"/>
    <property type="evidence" value="ECO:0007669"/>
    <property type="project" value="TreeGrafter"/>
</dbReference>
<dbReference type="PANTHER" id="PTHR28165">
    <property type="entry name" value="NON-CLASSICAL EXPORT PROTEIN 2-RELATED"/>
    <property type="match status" value="1"/>
</dbReference>
<dbReference type="GeneID" id="54300654"/>
<evidence type="ECO:0000313" key="7">
    <source>
        <dbReference type="EMBL" id="KAF2142047.1"/>
    </source>
</evidence>
<evidence type="ECO:0000313" key="8">
    <source>
        <dbReference type="Proteomes" id="UP000799438"/>
    </source>
</evidence>
<feature type="transmembrane region" description="Helical" evidence="5">
    <location>
        <begin position="39"/>
        <end position="61"/>
    </location>
</feature>
<dbReference type="AlphaFoldDB" id="A0A6A6BGQ6"/>
<dbReference type="OrthoDB" id="2017497at2759"/>
<sequence>MTLARIVMRSVQIVFSAVVLGLSIKLIQDQVFGTSRTINVAAFSGAFGIFAALVGLASLWLTAMSPTVLSAVDGLATGFQLAVGITIAVKLRHITCASNSDMNRYRLYRNDLTNGGCISQKNGVYCGHGNDWGYFHERCRMSSADSAFLIMAGAVFVLQSVLTYIHFRRAARDHRGGTFV</sequence>
<name>A0A6A6BGQ6_9PEZI</name>
<dbReference type="GO" id="GO:0070941">
    <property type="term" value="P:eisosome assembly"/>
    <property type="evidence" value="ECO:0007669"/>
    <property type="project" value="TreeGrafter"/>
</dbReference>
<organism evidence="7 8">
    <name type="scientific">Aplosporella prunicola CBS 121167</name>
    <dbReference type="NCBI Taxonomy" id="1176127"/>
    <lineage>
        <taxon>Eukaryota</taxon>
        <taxon>Fungi</taxon>
        <taxon>Dikarya</taxon>
        <taxon>Ascomycota</taxon>
        <taxon>Pezizomycotina</taxon>
        <taxon>Dothideomycetes</taxon>
        <taxon>Dothideomycetes incertae sedis</taxon>
        <taxon>Botryosphaeriales</taxon>
        <taxon>Aplosporellaceae</taxon>
        <taxon>Aplosporella</taxon>
    </lineage>
</organism>
<gene>
    <name evidence="7" type="ORF">K452DRAFT_308444</name>
</gene>
<reference evidence="7" key="1">
    <citation type="journal article" date="2020" name="Stud. Mycol.">
        <title>101 Dothideomycetes genomes: a test case for predicting lifestyles and emergence of pathogens.</title>
        <authorList>
            <person name="Haridas S."/>
            <person name="Albert R."/>
            <person name="Binder M."/>
            <person name="Bloem J."/>
            <person name="Labutti K."/>
            <person name="Salamov A."/>
            <person name="Andreopoulos B."/>
            <person name="Baker S."/>
            <person name="Barry K."/>
            <person name="Bills G."/>
            <person name="Bluhm B."/>
            <person name="Cannon C."/>
            <person name="Castanera R."/>
            <person name="Culley D."/>
            <person name="Daum C."/>
            <person name="Ezra D."/>
            <person name="Gonzalez J."/>
            <person name="Henrissat B."/>
            <person name="Kuo A."/>
            <person name="Liang C."/>
            <person name="Lipzen A."/>
            <person name="Lutzoni F."/>
            <person name="Magnuson J."/>
            <person name="Mondo S."/>
            <person name="Nolan M."/>
            <person name="Ohm R."/>
            <person name="Pangilinan J."/>
            <person name="Park H.-J."/>
            <person name="Ramirez L."/>
            <person name="Alfaro M."/>
            <person name="Sun H."/>
            <person name="Tritt A."/>
            <person name="Yoshinaga Y."/>
            <person name="Zwiers L.-H."/>
            <person name="Turgeon B."/>
            <person name="Goodwin S."/>
            <person name="Spatafora J."/>
            <person name="Crous P."/>
            <person name="Grigoriev I."/>
        </authorList>
    </citation>
    <scope>NUCLEOTIDE SEQUENCE</scope>
    <source>
        <strain evidence="7">CBS 121167</strain>
    </source>
</reference>
<evidence type="ECO:0000256" key="5">
    <source>
        <dbReference type="SAM" id="Phobius"/>
    </source>
</evidence>
<protein>
    <recommendedName>
        <fullName evidence="6">MARVEL domain-containing protein</fullName>
    </recommendedName>
</protein>
<dbReference type="InterPro" id="IPR052649">
    <property type="entry name" value="NCE102-like"/>
</dbReference>
<keyword evidence="8" id="KW-1185">Reference proteome</keyword>
<feature type="domain" description="MARVEL" evidence="6">
    <location>
        <begin position="5"/>
        <end position="161"/>
    </location>
</feature>
<feature type="transmembrane region" description="Helical" evidence="5">
    <location>
        <begin position="6"/>
        <end position="27"/>
    </location>
</feature>
<evidence type="ECO:0000256" key="2">
    <source>
        <dbReference type="ARBA" id="ARBA00022692"/>
    </source>
</evidence>
<dbReference type="Pfam" id="PF01284">
    <property type="entry name" value="MARVEL"/>
    <property type="match status" value="1"/>
</dbReference>
<dbReference type="EMBL" id="ML995485">
    <property type="protein sequence ID" value="KAF2142047.1"/>
    <property type="molecule type" value="Genomic_DNA"/>
</dbReference>
<dbReference type="InterPro" id="IPR008253">
    <property type="entry name" value="Marvel"/>
</dbReference>
<accession>A0A6A6BGQ6</accession>
<evidence type="ECO:0000259" key="6">
    <source>
        <dbReference type="Pfam" id="PF01284"/>
    </source>
</evidence>
<keyword evidence="3 5" id="KW-1133">Transmembrane helix</keyword>
<feature type="transmembrane region" description="Helical" evidence="5">
    <location>
        <begin position="147"/>
        <end position="167"/>
    </location>
</feature>
<dbReference type="GO" id="GO:0005886">
    <property type="term" value="C:plasma membrane"/>
    <property type="evidence" value="ECO:0007669"/>
    <property type="project" value="TreeGrafter"/>
</dbReference>
<evidence type="ECO:0000256" key="1">
    <source>
        <dbReference type="ARBA" id="ARBA00004141"/>
    </source>
</evidence>